<dbReference type="PANTHER" id="PTHR23011:SF28">
    <property type="entry name" value="CYCLIC NUCLEOTIDE-BINDING DOMAIN CONTAINING PROTEIN"/>
    <property type="match status" value="1"/>
</dbReference>
<comment type="caution">
    <text evidence="3">The sequence shown here is derived from an EMBL/GenBank/DDBJ whole genome shotgun (WGS) entry which is preliminary data.</text>
</comment>
<dbReference type="InterPro" id="IPR000595">
    <property type="entry name" value="cNMP-bd_dom"/>
</dbReference>
<dbReference type="PROSITE" id="PS50042">
    <property type="entry name" value="CNMP_BINDING_3"/>
    <property type="match status" value="1"/>
</dbReference>
<dbReference type="InterPro" id="IPR027417">
    <property type="entry name" value="P-loop_NTPase"/>
</dbReference>
<evidence type="ECO:0000259" key="2">
    <source>
        <dbReference type="PROSITE" id="PS50042"/>
    </source>
</evidence>
<organism evidence="3 4">
    <name type="scientific">Cohnella nanjingensis</name>
    <dbReference type="NCBI Taxonomy" id="1387779"/>
    <lineage>
        <taxon>Bacteria</taxon>
        <taxon>Bacillati</taxon>
        <taxon>Bacillota</taxon>
        <taxon>Bacilli</taxon>
        <taxon>Bacillales</taxon>
        <taxon>Paenibacillaceae</taxon>
        <taxon>Cohnella</taxon>
    </lineage>
</organism>
<dbReference type="AlphaFoldDB" id="A0A7X0RRJ9"/>
<dbReference type="PRINTS" id="PR00103">
    <property type="entry name" value="CAMPKINASE"/>
</dbReference>
<dbReference type="Pfam" id="PF00027">
    <property type="entry name" value="cNMP_binding"/>
    <property type="match status" value="1"/>
</dbReference>
<dbReference type="SMART" id="SM00100">
    <property type="entry name" value="cNMP"/>
    <property type="match status" value="1"/>
</dbReference>
<dbReference type="InterPro" id="IPR018490">
    <property type="entry name" value="cNMP-bd_dom_sf"/>
</dbReference>
<dbReference type="CDD" id="cd00038">
    <property type="entry name" value="CAP_ED"/>
    <property type="match status" value="1"/>
</dbReference>
<dbReference type="PROSITE" id="PS00888">
    <property type="entry name" value="CNMP_BINDING_1"/>
    <property type="match status" value="1"/>
</dbReference>
<name>A0A7X0RRJ9_9BACL</name>
<keyword evidence="1" id="KW-0010">Activator</keyword>
<evidence type="ECO:0000256" key="1">
    <source>
        <dbReference type="ARBA" id="ARBA00023159"/>
    </source>
</evidence>
<evidence type="ECO:0000313" key="4">
    <source>
        <dbReference type="Proteomes" id="UP000547209"/>
    </source>
</evidence>
<reference evidence="3 4" key="1">
    <citation type="submission" date="2020-08" db="EMBL/GenBank/DDBJ databases">
        <title>Cohnella phylogeny.</title>
        <authorList>
            <person name="Dunlap C."/>
        </authorList>
    </citation>
    <scope>NUCLEOTIDE SEQUENCE [LARGE SCALE GENOMIC DNA]</scope>
    <source>
        <strain evidence="3 4">DSM 28246</strain>
    </source>
</reference>
<dbReference type="PANTHER" id="PTHR23011">
    <property type="entry name" value="CYCLIC NUCLEOTIDE-BINDING DOMAIN CONTAINING PROTEIN"/>
    <property type="match status" value="1"/>
</dbReference>
<dbReference type="EMBL" id="JACJVP010000025">
    <property type="protein sequence ID" value="MBB6672231.1"/>
    <property type="molecule type" value="Genomic_DNA"/>
</dbReference>
<dbReference type="Gene3D" id="3.40.50.300">
    <property type="entry name" value="P-loop containing nucleotide triphosphate hydrolases"/>
    <property type="match status" value="1"/>
</dbReference>
<dbReference type="Proteomes" id="UP000547209">
    <property type="component" value="Unassembled WGS sequence"/>
</dbReference>
<dbReference type="Gene3D" id="2.60.120.10">
    <property type="entry name" value="Jelly Rolls"/>
    <property type="match status" value="1"/>
</dbReference>
<dbReference type="InterPro" id="IPR018488">
    <property type="entry name" value="cNMP-bd_CS"/>
</dbReference>
<dbReference type="SUPFAM" id="SSF51206">
    <property type="entry name" value="cAMP-binding domain-like"/>
    <property type="match status" value="1"/>
</dbReference>
<dbReference type="SUPFAM" id="SSF52540">
    <property type="entry name" value="P-loop containing nucleoside triphosphate hydrolases"/>
    <property type="match status" value="1"/>
</dbReference>
<keyword evidence="4" id="KW-1185">Reference proteome</keyword>
<dbReference type="InterPro" id="IPR014710">
    <property type="entry name" value="RmlC-like_jellyroll"/>
</dbReference>
<sequence>MAFVAESDRIFVLEQGRVAESGTHGQLMASQGLYRRMWDKQHGFALSKSGHAQVEGSRLGRLPFFREIEPIALQEISRLFVTERFEAGVPVVEQGEEGDKFYIIVRGKVDVVVGAEERKKVAVLEDGDHFGEIALMHNVPRTASIVTQSPCICLALEREDFLPLLTRFPSICESLEHSLRIRNQRSAAL</sequence>
<dbReference type="PROSITE" id="PS00889">
    <property type="entry name" value="CNMP_BINDING_2"/>
    <property type="match status" value="1"/>
</dbReference>
<evidence type="ECO:0000313" key="3">
    <source>
        <dbReference type="EMBL" id="MBB6672231.1"/>
    </source>
</evidence>
<proteinExistence type="predicted"/>
<gene>
    <name evidence="3" type="ORF">H7C19_16240</name>
</gene>
<feature type="domain" description="Cyclic nucleotide-binding" evidence="2">
    <location>
        <begin position="64"/>
        <end position="165"/>
    </location>
</feature>
<protein>
    <submittedName>
        <fullName evidence="3">Cyclic nucleotide-binding domain-containing protein</fullName>
    </submittedName>
</protein>
<accession>A0A7X0RRJ9</accession>